<dbReference type="GO" id="GO:0043335">
    <property type="term" value="P:protein unfolding"/>
    <property type="evidence" value="ECO:0007669"/>
    <property type="project" value="TreeGrafter"/>
</dbReference>
<keyword evidence="6" id="KW-0132">Cell division</keyword>
<dbReference type="InterPro" id="IPR008880">
    <property type="entry name" value="Trigger_fac_C"/>
</dbReference>
<dbReference type="GO" id="GO:0051301">
    <property type="term" value="P:cell division"/>
    <property type="evidence" value="ECO:0007669"/>
    <property type="project" value="UniProtKB-KW"/>
</dbReference>
<dbReference type="SUPFAM" id="SSF102735">
    <property type="entry name" value="Trigger factor ribosome-binding domain"/>
    <property type="match status" value="1"/>
</dbReference>
<gene>
    <name evidence="14" type="ORF">COT42_06960</name>
</gene>
<sequence length="358" mass="40603">MYNKITMQIKSQDREKNTVTIEVESPHADFVKAREKVLAKAGKEIKIQGFRPGKAPKDMVERALNPEYLDNEAAQSLIADLYPEIIKETKIEPVDYPNVEIVEQKAGVPFVFKVKVDVYPEIKLGKYKGLKEEKIKVSVSDDDVIKVLGNLQKRFSTKKEDGTTAELPLDDEFAKKVSRHGTLAELKKEVHEGMLLDRQGRAEADVKDKLVAVVSAGAEVDIPKGMVDREIEVMIDEFRANLAQSGLGFEDYLKAIKKEEKTMREELRKSAQLRVKGKTVLREIAKVEEIKLTPEDIEAEFKVIAASSGEPIEELRARLKAGAQEYIEDYLYRRKALDFVLENAKITEIEPKTEEEKK</sequence>
<evidence type="ECO:0000256" key="10">
    <source>
        <dbReference type="ARBA" id="ARBA00023306"/>
    </source>
</evidence>
<dbReference type="SUPFAM" id="SSF109998">
    <property type="entry name" value="Triger factor/SurA peptide-binding domain-like"/>
    <property type="match status" value="1"/>
</dbReference>
<dbReference type="InterPro" id="IPR005215">
    <property type="entry name" value="Trig_fac"/>
</dbReference>
<name>A0A2H0XV30_UNCSA</name>
<dbReference type="GO" id="GO:0044183">
    <property type="term" value="F:protein folding chaperone"/>
    <property type="evidence" value="ECO:0007669"/>
    <property type="project" value="TreeGrafter"/>
</dbReference>
<dbReference type="PANTHER" id="PTHR30560:SF3">
    <property type="entry name" value="TRIGGER FACTOR-LIKE PROTEIN TIG, CHLOROPLASTIC"/>
    <property type="match status" value="1"/>
</dbReference>
<keyword evidence="8" id="KW-0143">Chaperone</keyword>
<evidence type="ECO:0000256" key="2">
    <source>
        <dbReference type="ARBA" id="ARBA00004496"/>
    </source>
</evidence>
<feature type="domain" description="Trigger factor ribosome-binding bacterial" evidence="12">
    <location>
        <begin position="7"/>
        <end position="150"/>
    </location>
</feature>
<dbReference type="EC" id="5.2.1.8" evidence="4"/>
<proteinExistence type="inferred from homology"/>
<evidence type="ECO:0000256" key="4">
    <source>
        <dbReference type="ARBA" id="ARBA00013194"/>
    </source>
</evidence>
<dbReference type="Gene3D" id="1.10.3120.10">
    <property type="entry name" value="Trigger factor, C-terminal domain"/>
    <property type="match status" value="2"/>
</dbReference>
<feature type="domain" description="Trigger factor C-terminal" evidence="13">
    <location>
        <begin position="182"/>
        <end position="342"/>
    </location>
</feature>
<evidence type="ECO:0000256" key="9">
    <source>
        <dbReference type="ARBA" id="ARBA00023235"/>
    </source>
</evidence>
<dbReference type="AlphaFoldDB" id="A0A2H0XV30"/>
<dbReference type="Pfam" id="PF05697">
    <property type="entry name" value="Trigger_N"/>
    <property type="match status" value="1"/>
</dbReference>
<dbReference type="GO" id="GO:0051083">
    <property type="term" value="P:'de novo' cotranslational protein folding"/>
    <property type="evidence" value="ECO:0007669"/>
    <property type="project" value="TreeGrafter"/>
</dbReference>
<evidence type="ECO:0000256" key="11">
    <source>
        <dbReference type="ARBA" id="ARBA00029986"/>
    </source>
</evidence>
<accession>A0A2H0XV30</accession>
<evidence type="ECO:0000256" key="1">
    <source>
        <dbReference type="ARBA" id="ARBA00000971"/>
    </source>
</evidence>
<protein>
    <recommendedName>
        <fullName evidence="5">Trigger factor</fullName>
        <ecNumber evidence="4">5.2.1.8</ecNumber>
    </recommendedName>
    <alternativeName>
        <fullName evidence="11">PPIase</fullName>
    </alternativeName>
</protein>
<evidence type="ECO:0000256" key="8">
    <source>
        <dbReference type="ARBA" id="ARBA00023186"/>
    </source>
</evidence>
<comment type="similarity">
    <text evidence="3">Belongs to the FKBP-type PPIase family. Tig subfamily.</text>
</comment>
<dbReference type="InterPro" id="IPR037041">
    <property type="entry name" value="Trigger_fac_C_sf"/>
</dbReference>
<dbReference type="Pfam" id="PF05698">
    <property type="entry name" value="Trigger_C"/>
    <property type="match status" value="1"/>
</dbReference>
<evidence type="ECO:0000259" key="12">
    <source>
        <dbReference type="Pfam" id="PF05697"/>
    </source>
</evidence>
<keyword evidence="9" id="KW-0413">Isomerase</keyword>
<dbReference type="GO" id="GO:0005737">
    <property type="term" value="C:cytoplasm"/>
    <property type="evidence" value="ECO:0007669"/>
    <property type="project" value="UniProtKB-SubCell"/>
</dbReference>
<dbReference type="EMBL" id="PEYM01000116">
    <property type="protein sequence ID" value="PIS28796.1"/>
    <property type="molecule type" value="Genomic_DNA"/>
</dbReference>
<comment type="catalytic activity">
    <reaction evidence="1">
        <text>[protein]-peptidylproline (omega=180) = [protein]-peptidylproline (omega=0)</text>
        <dbReference type="Rhea" id="RHEA:16237"/>
        <dbReference type="Rhea" id="RHEA-COMP:10747"/>
        <dbReference type="Rhea" id="RHEA-COMP:10748"/>
        <dbReference type="ChEBI" id="CHEBI:83833"/>
        <dbReference type="ChEBI" id="CHEBI:83834"/>
        <dbReference type="EC" id="5.2.1.8"/>
    </reaction>
</comment>
<keyword evidence="10" id="KW-0131">Cell cycle</keyword>
<dbReference type="Gene3D" id="3.30.70.1050">
    <property type="entry name" value="Trigger factor ribosome-binding domain"/>
    <property type="match status" value="1"/>
</dbReference>
<evidence type="ECO:0000256" key="6">
    <source>
        <dbReference type="ARBA" id="ARBA00022618"/>
    </source>
</evidence>
<evidence type="ECO:0000259" key="13">
    <source>
        <dbReference type="Pfam" id="PF05698"/>
    </source>
</evidence>
<dbReference type="GO" id="GO:0003755">
    <property type="term" value="F:peptidyl-prolyl cis-trans isomerase activity"/>
    <property type="evidence" value="ECO:0007669"/>
    <property type="project" value="UniProtKB-KW"/>
</dbReference>
<evidence type="ECO:0000256" key="7">
    <source>
        <dbReference type="ARBA" id="ARBA00023110"/>
    </source>
</evidence>
<dbReference type="InterPro" id="IPR027304">
    <property type="entry name" value="Trigger_fact/SurA_dom_sf"/>
</dbReference>
<evidence type="ECO:0000256" key="5">
    <source>
        <dbReference type="ARBA" id="ARBA00016902"/>
    </source>
</evidence>
<dbReference type="InterPro" id="IPR036611">
    <property type="entry name" value="Trigger_fac_ribosome-bd_sf"/>
</dbReference>
<dbReference type="GO" id="GO:0043022">
    <property type="term" value="F:ribosome binding"/>
    <property type="evidence" value="ECO:0007669"/>
    <property type="project" value="TreeGrafter"/>
</dbReference>
<reference evidence="14 15" key="1">
    <citation type="submission" date="2017-09" db="EMBL/GenBank/DDBJ databases">
        <title>Depth-based differentiation of microbial function through sediment-hosted aquifers and enrichment of novel symbionts in the deep terrestrial subsurface.</title>
        <authorList>
            <person name="Probst A.J."/>
            <person name="Ladd B."/>
            <person name="Jarett J.K."/>
            <person name="Geller-Mcgrath D.E."/>
            <person name="Sieber C.M."/>
            <person name="Emerson J.B."/>
            <person name="Anantharaman K."/>
            <person name="Thomas B.C."/>
            <person name="Malmstrom R."/>
            <person name="Stieglmeier M."/>
            <person name="Klingl A."/>
            <person name="Woyke T."/>
            <person name="Ryan C.M."/>
            <person name="Banfield J.F."/>
        </authorList>
    </citation>
    <scope>NUCLEOTIDE SEQUENCE [LARGE SCALE GENOMIC DNA]</scope>
    <source>
        <strain evidence="14">CG08_land_8_20_14_0_20_45_16</strain>
    </source>
</reference>
<dbReference type="GO" id="GO:0015031">
    <property type="term" value="P:protein transport"/>
    <property type="evidence" value="ECO:0007669"/>
    <property type="project" value="InterPro"/>
</dbReference>
<evidence type="ECO:0000313" key="15">
    <source>
        <dbReference type="Proteomes" id="UP000231343"/>
    </source>
</evidence>
<organism evidence="14 15">
    <name type="scientific">Candidatus Saganbacteria bacterium CG08_land_8_20_14_0_20_45_16</name>
    <dbReference type="NCBI Taxonomy" id="2014293"/>
    <lineage>
        <taxon>Bacteria</taxon>
        <taxon>Bacillati</taxon>
        <taxon>Saganbacteria</taxon>
    </lineage>
</organism>
<dbReference type="PANTHER" id="PTHR30560">
    <property type="entry name" value="TRIGGER FACTOR CHAPERONE AND PEPTIDYL-PROLYL CIS/TRANS ISOMERASE"/>
    <property type="match status" value="1"/>
</dbReference>
<evidence type="ECO:0000313" key="14">
    <source>
        <dbReference type="EMBL" id="PIS28796.1"/>
    </source>
</evidence>
<comment type="subcellular location">
    <subcellularLocation>
        <location evidence="2">Cytoplasm</location>
    </subcellularLocation>
</comment>
<comment type="caution">
    <text evidence="14">The sequence shown here is derived from an EMBL/GenBank/DDBJ whole genome shotgun (WGS) entry which is preliminary data.</text>
</comment>
<evidence type="ECO:0000256" key="3">
    <source>
        <dbReference type="ARBA" id="ARBA00005464"/>
    </source>
</evidence>
<keyword evidence="7" id="KW-0697">Rotamase</keyword>
<dbReference type="Proteomes" id="UP000231343">
    <property type="component" value="Unassembled WGS sequence"/>
</dbReference>
<dbReference type="InterPro" id="IPR008881">
    <property type="entry name" value="Trigger_fac_ribosome-bd_bac"/>
</dbReference>